<accession>A0A8J6E6P9</accession>
<gene>
    <name evidence="1" type="ORF">GDO78_015203</name>
</gene>
<dbReference type="Proteomes" id="UP000770717">
    <property type="component" value="Unassembled WGS sequence"/>
</dbReference>
<evidence type="ECO:0000313" key="2">
    <source>
        <dbReference type="Proteomes" id="UP000770717"/>
    </source>
</evidence>
<reference evidence="1" key="1">
    <citation type="thesis" date="2020" institute="ProQuest LLC" country="789 East Eisenhower Parkway, Ann Arbor, MI, USA">
        <title>Comparative Genomics and Chromosome Evolution.</title>
        <authorList>
            <person name="Mudd A.B."/>
        </authorList>
    </citation>
    <scope>NUCLEOTIDE SEQUENCE</scope>
    <source>
        <strain evidence="1">HN-11 Male</strain>
        <tissue evidence="1">Kidney and liver</tissue>
    </source>
</reference>
<dbReference type="EMBL" id="WNTK01014652">
    <property type="protein sequence ID" value="KAG9461982.1"/>
    <property type="molecule type" value="Genomic_DNA"/>
</dbReference>
<sequence length="85" mass="9317">MICYAISPAAEFDLMLAVFCFAADVPADAQYRGRHTVATVMTRLPQPFCKADFRMVMGQTASIDFNESQTCVARTKSQHAAISPP</sequence>
<dbReference type="AlphaFoldDB" id="A0A8J6E6P9"/>
<proteinExistence type="predicted"/>
<organism evidence="1 2">
    <name type="scientific">Eleutherodactylus coqui</name>
    <name type="common">Puerto Rican coqui</name>
    <dbReference type="NCBI Taxonomy" id="57060"/>
    <lineage>
        <taxon>Eukaryota</taxon>
        <taxon>Metazoa</taxon>
        <taxon>Chordata</taxon>
        <taxon>Craniata</taxon>
        <taxon>Vertebrata</taxon>
        <taxon>Euteleostomi</taxon>
        <taxon>Amphibia</taxon>
        <taxon>Batrachia</taxon>
        <taxon>Anura</taxon>
        <taxon>Neobatrachia</taxon>
        <taxon>Hyloidea</taxon>
        <taxon>Eleutherodactylidae</taxon>
        <taxon>Eleutherodactylinae</taxon>
        <taxon>Eleutherodactylus</taxon>
        <taxon>Eleutherodactylus</taxon>
    </lineage>
</organism>
<comment type="caution">
    <text evidence="1">The sequence shown here is derived from an EMBL/GenBank/DDBJ whole genome shotgun (WGS) entry which is preliminary data.</text>
</comment>
<evidence type="ECO:0000313" key="1">
    <source>
        <dbReference type="EMBL" id="KAG9461982.1"/>
    </source>
</evidence>
<keyword evidence="2" id="KW-1185">Reference proteome</keyword>
<protein>
    <submittedName>
        <fullName evidence="1">Uncharacterized protein</fullName>
    </submittedName>
</protein>
<name>A0A8J6E6P9_ELECQ</name>